<comment type="similarity">
    <text evidence="1">Belongs to the TRAFAC class TrmE-Era-EngA-EngB-Septin-like GTPase superfamily. Septin GTPase family.</text>
</comment>
<dbReference type="Pfam" id="PF00735">
    <property type="entry name" value="Septin"/>
    <property type="match status" value="1"/>
</dbReference>
<keyword evidence="1" id="KW-0342">GTP-binding</keyword>
<comment type="caution">
    <text evidence="3">The sequence shown here is derived from an EMBL/GenBank/DDBJ whole genome shotgun (WGS) entry which is preliminary data.</text>
</comment>
<proteinExistence type="inferred from homology"/>
<gene>
    <name evidence="3" type="ORF">OFUS_LOCUS7663</name>
</gene>
<keyword evidence="4" id="KW-1185">Reference proteome</keyword>
<feature type="domain" description="Fibronectin type-III" evidence="2">
    <location>
        <begin position="21"/>
        <end position="122"/>
    </location>
</feature>
<reference evidence="3" key="1">
    <citation type="submission" date="2022-03" db="EMBL/GenBank/DDBJ databases">
        <authorList>
            <person name="Martin C."/>
        </authorList>
    </citation>
    <scope>NUCLEOTIDE SEQUENCE</scope>
</reference>
<dbReference type="SUPFAM" id="SSF49265">
    <property type="entry name" value="Fibronectin type III"/>
    <property type="match status" value="1"/>
</dbReference>
<evidence type="ECO:0000259" key="2">
    <source>
        <dbReference type="PROSITE" id="PS50853"/>
    </source>
</evidence>
<dbReference type="PROSITE" id="PS50853">
    <property type="entry name" value="FN3"/>
    <property type="match status" value="2"/>
</dbReference>
<dbReference type="CDD" id="cd00063">
    <property type="entry name" value="FN3"/>
    <property type="match status" value="2"/>
</dbReference>
<name>A0A8S4NL41_OWEFU</name>
<keyword evidence="1" id="KW-0547">Nucleotide-binding</keyword>
<dbReference type="Gene3D" id="3.40.50.300">
    <property type="entry name" value="P-loop containing nucleotide triphosphate hydrolases"/>
    <property type="match status" value="1"/>
</dbReference>
<dbReference type="CDD" id="cd00882">
    <property type="entry name" value="Ras_like_GTPase"/>
    <property type="match status" value="1"/>
</dbReference>
<evidence type="ECO:0000256" key="1">
    <source>
        <dbReference type="RuleBase" id="RU004560"/>
    </source>
</evidence>
<dbReference type="EMBL" id="CAIIXF020000004">
    <property type="protein sequence ID" value="CAH1781041.1"/>
    <property type="molecule type" value="Genomic_DNA"/>
</dbReference>
<dbReference type="SUPFAM" id="SSF52540">
    <property type="entry name" value="P-loop containing nucleoside triphosphate hydrolases"/>
    <property type="match status" value="1"/>
</dbReference>
<protein>
    <recommendedName>
        <fullName evidence="2">Fibronectin type-III domain-containing protein</fullName>
    </recommendedName>
</protein>
<dbReference type="Proteomes" id="UP000749559">
    <property type="component" value="Unassembled WGS sequence"/>
</dbReference>
<dbReference type="PANTHER" id="PTHR32046:SF14">
    <property type="match status" value="1"/>
</dbReference>
<evidence type="ECO:0000313" key="3">
    <source>
        <dbReference type="EMBL" id="CAH1781041.1"/>
    </source>
</evidence>
<dbReference type="OrthoDB" id="8954335at2759"/>
<dbReference type="InterPro" id="IPR027417">
    <property type="entry name" value="P-loop_NTPase"/>
</dbReference>
<evidence type="ECO:0000313" key="4">
    <source>
        <dbReference type="Proteomes" id="UP000749559"/>
    </source>
</evidence>
<dbReference type="Gene3D" id="2.60.40.10">
    <property type="entry name" value="Immunoglobulins"/>
    <property type="match status" value="2"/>
</dbReference>
<dbReference type="GO" id="GO:0005525">
    <property type="term" value="F:GTP binding"/>
    <property type="evidence" value="ECO:0007669"/>
    <property type="project" value="UniProtKB-KW"/>
</dbReference>
<organism evidence="3 4">
    <name type="scientific">Owenia fusiformis</name>
    <name type="common">Polychaete worm</name>
    <dbReference type="NCBI Taxonomy" id="6347"/>
    <lineage>
        <taxon>Eukaryota</taxon>
        <taxon>Metazoa</taxon>
        <taxon>Spiralia</taxon>
        <taxon>Lophotrochozoa</taxon>
        <taxon>Annelida</taxon>
        <taxon>Polychaeta</taxon>
        <taxon>Sedentaria</taxon>
        <taxon>Canalipalpata</taxon>
        <taxon>Sabellida</taxon>
        <taxon>Oweniida</taxon>
        <taxon>Oweniidae</taxon>
        <taxon>Owenia</taxon>
    </lineage>
</organism>
<dbReference type="InterPro" id="IPR036116">
    <property type="entry name" value="FN3_sf"/>
</dbReference>
<dbReference type="AlphaFoldDB" id="A0A8S4NL41"/>
<feature type="domain" description="Fibronectin type-III" evidence="2">
    <location>
        <begin position="156"/>
        <end position="258"/>
    </location>
</feature>
<dbReference type="InterPro" id="IPR013783">
    <property type="entry name" value="Ig-like_fold"/>
</dbReference>
<sequence>MDPEASEICPVGEFELVNRSKPGTPIVWQKPNNRIGIAWAVSDTSDDVKSYIIQWKKAGEKVWKQLVEAINVKPNKDQTIQTDMTLDLEENESYTFTVQASYTDDDLSYPSELCEFKQTPIDQSYAEPDDLCKHANEALHLEKSLPANYETGDMIRPGKPIVSQLSPIRAEIAWNEPDKCDERIVEAYIIKYKSPSDNTWKTMRIPGTTDQQTAHQFKTDIPVEPNVSIIFSVQAWYKDNCVSEDSDVSDEFKIVALPEEICKAKVKESSTEEKGGKPSILQMKMKLACENANQFIKKFEYGIKNEAKACDEKVIMIVGATGAGKSTLINGMINYIFGILWEDPIRLKLIPENLSSNQAISQTKSITSYTIHHEPGLKVPYSLTIIDTPGFGDTGGYKRDEEITDHIREFFTGNRLDSIDHIDAVGFVTQSSLPRLTPTQRYIFDKILSLFGKDIEDNITMLLTFADAQKPPVLSGIKEAGFKYNKYFKFNNSAIYADIGYHIEEENGANSADDTEEEDNAAFNKMFWEMGMKSFKLCFDALSRFERKSLSQTKEVLVERHQLELDVMQMHTEISLGLNKLETLTEEVKIVINFEAQINANKDFEYTVFEDTIVKQDIPHSQYTTNCINCNRTCHERCAIKDDSGKMGCWAMTGGNCRICPNKCHWTAHKNMPFVMTTVRREVTKQAKDLLERYEQGVDGKTTKERLIDNLKKDFDNHQTTVWMLTEKVRQTIEYLNEIALKPNPMSTLDYIDTLIDSESAEQRPGYHERVKQLKQLRVKTEMFINMVKKGEDPFEKFRENFEAQLEKEENKGEQLEDSITTKMKSFVTDTWTAVKDGLSRTYKGKVKYRKYQEIPSTPI</sequence>
<dbReference type="PANTHER" id="PTHR32046">
    <property type="entry name" value="G DOMAIN-CONTAINING PROTEIN"/>
    <property type="match status" value="1"/>
</dbReference>
<dbReference type="InterPro" id="IPR003961">
    <property type="entry name" value="FN3_dom"/>
</dbReference>
<accession>A0A8S4NL41</accession>
<dbReference type="Pfam" id="PF00041">
    <property type="entry name" value="fn3"/>
    <property type="match status" value="1"/>
</dbReference>
<dbReference type="InterPro" id="IPR030379">
    <property type="entry name" value="G_SEPTIN_dom"/>
</dbReference>